<dbReference type="Proteomes" id="UP000078558">
    <property type="component" value="Chromosome I"/>
</dbReference>
<proteinExistence type="inferred from homology"/>
<comment type="subunit">
    <text evidence="9">The complex comprises the extracytoplasmic solute receptor protein and the two transmembrane proteins.</text>
</comment>
<keyword evidence="2 9" id="KW-0813">Transport</keyword>
<evidence type="ECO:0000256" key="2">
    <source>
        <dbReference type="ARBA" id="ARBA00022448"/>
    </source>
</evidence>
<organism evidence="11 13">
    <name type="scientific">Orrella dioscoreae</name>
    <dbReference type="NCBI Taxonomy" id="1851544"/>
    <lineage>
        <taxon>Bacteria</taxon>
        <taxon>Pseudomonadati</taxon>
        <taxon>Pseudomonadota</taxon>
        <taxon>Betaproteobacteria</taxon>
        <taxon>Burkholderiales</taxon>
        <taxon>Alcaligenaceae</taxon>
        <taxon>Orrella</taxon>
    </lineage>
</organism>
<evidence type="ECO:0000256" key="3">
    <source>
        <dbReference type="ARBA" id="ARBA00022475"/>
    </source>
</evidence>
<dbReference type="PANTHER" id="PTHR35011">
    <property type="entry name" value="2,3-DIKETO-L-GULONATE TRAP TRANSPORTER SMALL PERMEASE PROTEIN YIAM"/>
    <property type="match status" value="1"/>
</dbReference>
<dbReference type="EMBL" id="FLRC01000014">
    <property type="protein sequence ID" value="SBT25108.1"/>
    <property type="molecule type" value="Genomic_DNA"/>
</dbReference>
<keyword evidence="4 9" id="KW-0997">Cell inner membrane</keyword>
<evidence type="ECO:0000313" key="12">
    <source>
        <dbReference type="EMBL" id="SOE50807.1"/>
    </source>
</evidence>
<evidence type="ECO:0000313" key="11">
    <source>
        <dbReference type="EMBL" id="SBT25108.1"/>
    </source>
</evidence>
<evidence type="ECO:0000256" key="8">
    <source>
        <dbReference type="ARBA" id="ARBA00038436"/>
    </source>
</evidence>
<keyword evidence="13" id="KW-1185">Reference proteome</keyword>
<protein>
    <recommendedName>
        <fullName evidence="9">TRAP transporter small permease protein</fullName>
    </recommendedName>
</protein>
<evidence type="ECO:0000256" key="1">
    <source>
        <dbReference type="ARBA" id="ARBA00004429"/>
    </source>
</evidence>
<evidence type="ECO:0000256" key="4">
    <source>
        <dbReference type="ARBA" id="ARBA00022519"/>
    </source>
</evidence>
<evidence type="ECO:0000256" key="6">
    <source>
        <dbReference type="ARBA" id="ARBA00022989"/>
    </source>
</evidence>
<dbReference type="OrthoDB" id="2085311at2"/>
<sequence>MMTTPFKQSLVGATQRIDRLIAGFSAFVVLASTLVLLVCLAINVFVRYFNDAGGLSWVGELSAFLFPWMIAGGIVLGVQRGAHIAVDVLTALLPERIRLVWAIAINLLVVATYSWLFHAVVGMMDIVAIEISPMLNLSASWAYAALAYAALGTAACSLFIALRVMVQGAAALPQPEPEESGL</sequence>
<name>A0A1C3K126_9BURK</name>
<dbReference type="GO" id="GO:0015740">
    <property type="term" value="P:C4-dicarboxylate transport"/>
    <property type="evidence" value="ECO:0007669"/>
    <property type="project" value="TreeGrafter"/>
</dbReference>
<keyword evidence="7 9" id="KW-0472">Membrane</keyword>
<dbReference type="EMBL" id="LT907988">
    <property type="protein sequence ID" value="SOE50807.1"/>
    <property type="molecule type" value="Genomic_DNA"/>
</dbReference>
<comment type="subcellular location">
    <subcellularLocation>
        <location evidence="1 9">Cell inner membrane</location>
        <topology evidence="1 9">Multi-pass membrane protein</topology>
    </subcellularLocation>
</comment>
<dbReference type="AlphaFoldDB" id="A0A1C3K126"/>
<feature type="transmembrane region" description="Helical" evidence="9">
    <location>
        <begin position="20"/>
        <end position="45"/>
    </location>
</feature>
<feature type="domain" description="Tripartite ATP-independent periplasmic transporters DctQ component" evidence="10">
    <location>
        <begin position="37"/>
        <end position="163"/>
    </location>
</feature>
<gene>
    <name evidence="11" type="ORF">ODI_01924</name>
    <name evidence="12" type="ORF">ODI_R2984</name>
</gene>
<dbReference type="STRING" id="1851544.ODI_01924"/>
<dbReference type="Pfam" id="PF04290">
    <property type="entry name" value="DctQ"/>
    <property type="match status" value="1"/>
</dbReference>
<keyword evidence="6 9" id="KW-1133">Transmembrane helix</keyword>
<dbReference type="GO" id="GO:0022857">
    <property type="term" value="F:transmembrane transporter activity"/>
    <property type="evidence" value="ECO:0007669"/>
    <property type="project" value="UniProtKB-UniRule"/>
</dbReference>
<evidence type="ECO:0000313" key="13">
    <source>
        <dbReference type="Proteomes" id="UP000078558"/>
    </source>
</evidence>
<dbReference type="RefSeq" id="WP_082985266.1">
    <property type="nucleotide sequence ID" value="NZ_LT907988.1"/>
</dbReference>
<keyword evidence="5 9" id="KW-0812">Transmembrane</keyword>
<feature type="transmembrane region" description="Helical" evidence="9">
    <location>
        <begin position="141"/>
        <end position="162"/>
    </location>
</feature>
<keyword evidence="3" id="KW-1003">Cell membrane</keyword>
<reference evidence="12 13" key="2">
    <citation type="submission" date="2017-08" db="EMBL/GenBank/DDBJ databases">
        <authorList>
            <person name="de Groot N.N."/>
        </authorList>
    </citation>
    <scope>NUCLEOTIDE SEQUENCE [LARGE SCALE GENOMIC DNA]</scope>
    <source>
        <strain evidence="12">Orrdi1</strain>
    </source>
</reference>
<feature type="transmembrane region" description="Helical" evidence="9">
    <location>
        <begin position="57"/>
        <end position="78"/>
    </location>
</feature>
<evidence type="ECO:0000259" key="10">
    <source>
        <dbReference type="Pfam" id="PF04290"/>
    </source>
</evidence>
<comment type="function">
    <text evidence="9">Part of the tripartite ATP-independent periplasmic (TRAP) transport system.</text>
</comment>
<dbReference type="InterPro" id="IPR055348">
    <property type="entry name" value="DctQ"/>
</dbReference>
<dbReference type="KEGG" id="odi:ODI_R2984"/>
<accession>A0A1C3K126</accession>
<comment type="similarity">
    <text evidence="8 9">Belongs to the TRAP transporter small permease family.</text>
</comment>
<evidence type="ECO:0000256" key="5">
    <source>
        <dbReference type="ARBA" id="ARBA00022692"/>
    </source>
</evidence>
<dbReference type="InterPro" id="IPR007387">
    <property type="entry name" value="TRAP_DctQ"/>
</dbReference>
<evidence type="ECO:0000256" key="9">
    <source>
        <dbReference type="RuleBase" id="RU369079"/>
    </source>
</evidence>
<dbReference type="GO" id="GO:0005886">
    <property type="term" value="C:plasma membrane"/>
    <property type="evidence" value="ECO:0007669"/>
    <property type="project" value="UniProtKB-SubCell"/>
</dbReference>
<reference evidence="11 13" key="1">
    <citation type="submission" date="2016-06" db="EMBL/GenBank/DDBJ databases">
        <authorList>
            <person name="Kjaerup R.B."/>
            <person name="Dalgaard T.S."/>
            <person name="Juul-Madsen H.R."/>
        </authorList>
    </citation>
    <scope>NUCLEOTIDE SEQUENCE [LARGE SCALE GENOMIC DNA]</scope>
    <source>
        <strain evidence="11">Orrdi1</strain>
    </source>
</reference>
<feature type="transmembrane region" description="Helical" evidence="9">
    <location>
        <begin position="99"/>
        <end position="121"/>
    </location>
</feature>
<evidence type="ECO:0000256" key="7">
    <source>
        <dbReference type="ARBA" id="ARBA00023136"/>
    </source>
</evidence>
<dbReference type="PANTHER" id="PTHR35011:SF2">
    <property type="entry name" value="2,3-DIKETO-L-GULONATE TRAP TRANSPORTER SMALL PERMEASE PROTEIN YIAM"/>
    <property type="match status" value="1"/>
</dbReference>